<feature type="chain" id="PRO_5019101076" evidence="2">
    <location>
        <begin position="23"/>
        <end position="248"/>
    </location>
</feature>
<evidence type="ECO:0000256" key="2">
    <source>
        <dbReference type="SAM" id="SignalP"/>
    </source>
</evidence>
<name>A0A444JGG3_9BACT</name>
<gene>
    <name evidence="3" type="ORF">VU01_10337</name>
</gene>
<sequence length="248" mass="27596">MKKVITAGAVLLLAGSVQLSSAGNRRVEQKIEQEEDQQMQQMAHQQEEGQLTQQTSHRDWAISGYIGMADFDSEEKPDPYFPEKTHEVESEKALKFGIILSKYYNDFSFNLGLEYIPAVEVTDEMDNTLGEHSHIPISLGVNYHFDTSVVDPYIGAGIGYSLNDSTVSEFIRAQGMSGEMDDSMFYYLTAGVEYPVSDRYALFLAGQYTIGDADVKGTGQTPQGTTIELENEGTLDRCEVNAGVKYFF</sequence>
<protein>
    <submittedName>
        <fullName evidence="3">Outer membrane protein beta-barrel domain-containing protein</fullName>
    </submittedName>
</protein>
<feature type="region of interest" description="Disordered" evidence="1">
    <location>
        <begin position="34"/>
        <end position="54"/>
    </location>
</feature>
<accession>A0A444JGG3</accession>
<evidence type="ECO:0000313" key="3">
    <source>
        <dbReference type="EMBL" id="RWX52165.1"/>
    </source>
</evidence>
<proteinExistence type="predicted"/>
<feature type="compositionally biased region" description="Low complexity" evidence="1">
    <location>
        <begin position="38"/>
        <end position="50"/>
    </location>
</feature>
<dbReference type="AlphaFoldDB" id="A0A444JGG3"/>
<dbReference type="Gene3D" id="2.40.160.20">
    <property type="match status" value="1"/>
</dbReference>
<dbReference type="InterPro" id="IPR011250">
    <property type="entry name" value="OMP/PagP_B-barrel"/>
</dbReference>
<dbReference type="EMBL" id="MTKS01000033">
    <property type="protein sequence ID" value="RWX52165.1"/>
    <property type="molecule type" value="Genomic_DNA"/>
</dbReference>
<dbReference type="Pfam" id="PF03922">
    <property type="entry name" value="OmpW"/>
    <property type="match status" value="1"/>
</dbReference>
<keyword evidence="4" id="KW-1185">Reference proteome</keyword>
<dbReference type="Proteomes" id="UP000288892">
    <property type="component" value="Unassembled WGS sequence"/>
</dbReference>
<organism evidence="3 4">
    <name type="scientific">Candidatus Electrothrix marina</name>
    <dbReference type="NCBI Taxonomy" id="1859130"/>
    <lineage>
        <taxon>Bacteria</taxon>
        <taxon>Pseudomonadati</taxon>
        <taxon>Thermodesulfobacteriota</taxon>
        <taxon>Desulfobulbia</taxon>
        <taxon>Desulfobulbales</taxon>
        <taxon>Desulfobulbaceae</taxon>
        <taxon>Candidatus Electrothrix</taxon>
    </lineage>
</organism>
<reference evidence="3 4" key="1">
    <citation type="submission" date="2017-01" db="EMBL/GenBank/DDBJ databases">
        <title>The cable genome- insights into the physiology and evolution of filamentous bacteria capable of sulfide oxidation via long distance electron transfer.</title>
        <authorList>
            <person name="Schreiber L."/>
            <person name="Bjerg J.T."/>
            <person name="Boggild A."/>
            <person name="Van De Vossenberg J."/>
            <person name="Meysman F."/>
            <person name="Nielsen L.P."/>
            <person name="Schramm A."/>
            <person name="Kjeldsen K.U."/>
        </authorList>
    </citation>
    <scope>NUCLEOTIDE SEQUENCE [LARGE SCALE GENOMIC DNA]</scope>
    <source>
        <strain evidence="3">A5</strain>
    </source>
</reference>
<feature type="signal peptide" evidence="2">
    <location>
        <begin position="1"/>
        <end position="22"/>
    </location>
</feature>
<evidence type="ECO:0000313" key="4">
    <source>
        <dbReference type="Proteomes" id="UP000288892"/>
    </source>
</evidence>
<dbReference type="SUPFAM" id="SSF56925">
    <property type="entry name" value="OMPA-like"/>
    <property type="match status" value="1"/>
</dbReference>
<evidence type="ECO:0000256" key="1">
    <source>
        <dbReference type="SAM" id="MobiDB-lite"/>
    </source>
</evidence>
<comment type="caution">
    <text evidence="3">The sequence shown here is derived from an EMBL/GenBank/DDBJ whole genome shotgun (WGS) entry which is preliminary data.</text>
</comment>
<dbReference type="InterPro" id="IPR005618">
    <property type="entry name" value="OMPW"/>
</dbReference>
<keyword evidence="2" id="KW-0732">Signal</keyword>